<proteinExistence type="predicted"/>
<evidence type="ECO:0000313" key="2">
    <source>
        <dbReference type="Proteomes" id="UP000075714"/>
    </source>
</evidence>
<name>A0A150FXL9_GONPE</name>
<comment type="caution">
    <text evidence="1">The sequence shown here is derived from an EMBL/GenBank/DDBJ whole genome shotgun (WGS) entry which is preliminary data.</text>
</comment>
<reference evidence="2" key="1">
    <citation type="journal article" date="2016" name="Nat. Commun.">
        <title>The Gonium pectorale genome demonstrates co-option of cell cycle regulation during the evolution of multicellularity.</title>
        <authorList>
            <person name="Hanschen E.R."/>
            <person name="Marriage T.N."/>
            <person name="Ferris P.J."/>
            <person name="Hamaji T."/>
            <person name="Toyoda A."/>
            <person name="Fujiyama A."/>
            <person name="Neme R."/>
            <person name="Noguchi H."/>
            <person name="Minakuchi Y."/>
            <person name="Suzuki M."/>
            <person name="Kawai-Toyooka H."/>
            <person name="Smith D.R."/>
            <person name="Sparks H."/>
            <person name="Anderson J."/>
            <person name="Bakaric R."/>
            <person name="Luria V."/>
            <person name="Karger A."/>
            <person name="Kirschner M.W."/>
            <person name="Durand P.M."/>
            <person name="Michod R.E."/>
            <person name="Nozaki H."/>
            <person name="Olson B.J."/>
        </authorList>
    </citation>
    <scope>NUCLEOTIDE SEQUENCE [LARGE SCALE GENOMIC DNA]</scope>
    <source>
        <strain evidence="2">NIES-2863</strain>
    </source>
</reference>
<dbReference type="OrthoDB" id="25620at2759"/>
<dbReference type="SUPFAM" id="SSF52540">
    <property type="entry name" value="P-loop containing nucleoside triphosphate hydrolases"/>
    <property type="match status" value="1"/>
</dbReference>
<evidence type="ECO:0000313" key="1">
    <source>
        <dbReference type="EMBL" id="KXZ41780.1"/>
    </source>
</evidence>
<dbReference type="Proteomes" id="UP000075714">
    <property type="component" value="Unassembled WGS sequence"/>
</dbReference>
<dbReference type="InterPro" id="IPR027417">
    <property type="entry name" value="P-loop_NTPase"/>
</dbReference>
<organism evidence="1 2">
    <name type="scientific">Gonium pectorale</name>
    <name type="common">Green alga</name>
    <dbReference type="NCBI Taxonomy" id="33097"/>
    <lineage>
        <taxon>Eukaryota</taxon>
        <taxon>Viridiplantae</taxon>
        <taxon>Chlorophyta</taxon>
        <taxon>core chlorophytes</taxon>
        <taxon>Chlorophyceae</taxon>
        <taxon>CS clade</taxon>
        <taxon>Chlamydomonadales</taxon>
        <taxon>Volvocaceae</taxon>
        <taxon>Gonium</taxon>
    </lineage>
</organism>
<protein>
    <submittedName>
        <fullName evidence="1">Uncharacterized protein</fullName>
    </submittedName>
</protein>
<gene>
    <name evidence="1" type="ORF">GPECTOR_286g762</name>
</gene>
<dbReference type="EMBL" id="LSYV01000285">
    <property type="protein sequence ID" value="KXZ41780.1"/>
    <property type="molecule type" value="Genomic_DNA"/>
</dbReference>
<sequence>MVRLLLDKGARHEAKDMAVDRSTTLVLVGPGGSVKTTLAVRLARKKFDPDVGPRDGLLVHEWLVPRRAEGQEPLLASIWDVGGKEVF</sequence>
<keyword evidence="2" id="KW-1185">Reference proteome</keyword>
<dbReference type="AlphaFoldDB" id="A0A150FXL9"/>
<dbReference type="Gene3D" id="3.30.70.1390">
    <property type="entry name" value="ROC domain from the Parkinson's disease-associated leucine-rich repeat kinase 2"/>
    <property type="match status" value="1"/>
</dbReference>
<accession>A0A150FXL9</accession>